<evidence type="ECO:0000256" key="2">
    <source>
        <dbReference type="ARBA" id="ARBA00022475"/>
    </source>
</evidence>
<evidence type="ECO:0008006" key="12">
    <source>
        <dbReference type="Google" id="ProtNLM"/>
    </source>
</evidence>
<keyword evidence="11" id="KW-1185">Reference proteome</keyword>
<dbReference type="InterPro" id="IPR025857">
    <property type="entry name" value="MacB_PCD"/>
</dbReference>
<feature type="domain" description="ABC3 transporter permease C-terminal" evidence="8">
    <location>
        <begin position="740"/>
        <end position="856"/>
    </location>
</feature>
<dbReference type="InterPro" id="IPR050250">
    <property type="entry name" value="Macrolide_Exporter_MacB"/>
</dbReference>
<dbReference type="GO" id="GO:0022857">
    <property type="term" value="F:transmembrane transporter activity"/>
    <property type="evidence" value="ECO:0007669"/>
    <property type="project" value="TreeGrafter"/>
</dbReference>
<gene>
    <name evidence="10" type="ORF">BAVI_00145</name>
</gene>
<evidence type="ECO:0000256" key="7">
    <source>
        <dbReference type="SAM" id="Phobius"/>
    </source>
</evidence>
<feature type="transmembrane region" description="Helical" evidence="7">
    <location>
        <begin position="788"/>
        <end position="810"/>
    </location>
</feature>
<dbReference type="PANTHER" id="PTHR30572">
    <property type="entry name" value="MEMBRANE COMPONENT OF TRANSPORTER-RELATED"/>
    <property type="match status" value="1"/>
</dbReference>
<comment type="caution">
    <text evidence="10">The sequence shown here is derived from an EMBL/GenBank/DDBJ whole genome shotgun (WGS) entry which is preliminary data.</text>
</comment>
<dbReference type="PANTHER" id="PTHR30572:SF4">
    <property type="entry name" value="ABC TRANSPORTER PERMEASE YTRF"/>
    <property type="match status" value="1"/>
</dbReference>
<evidence type="ECO:0000256" key="6">
    <source>
        <dbReference type="ARBA" id="ARBA00038076"/>
    </source>
</evidence>
<sequence length="865" mass="96673">MNIVNKLTVRHLKQNKRRTLVTIIGVIISVAMVTAVATLGVSFMDLLQKQEIATNGEWHVLYKDVNKEQLKAIKNDEDTKKVVLSRDRGYALLEGGQNESKPYLFIKEYNTQGFKQFPIELSKGRLPKTTKEVVISDHIATNAKVEYKIGDQLSLEVGQRKIPNVTEHIFGQEDPLQTGDGKRKESLTNKTAATYTVVGFIKRPTWESTWAPGYTIISYVDETMISDKDPVNATVVLKKVQSSVFNHANQLAKKNNIAPPRFNTDLLRYYGLTNNDGLYRTLISLSAIIMSVIIIGSVSLIYNAFAISVSERSRHLGMLSSVGATKRQKRNSVFFEGVMIGVISIPIGILAGLTGIGITFYFINSIIQGALGMTEKLTLTVTPLSLLIACAVSMVTIFISTYVPAIKASRISAIDAIRQTTDVKLTGKAVKTSKLVRKLFGIEAEIGLKNLKRNKRKYQATVFSLVISIVLFLAVSFFTDNMKKSLVLSQDGINYDISVAVHGNITEVDNRLLQSFSSLEDVTESSVVHELNMNTWINKASIADELQKMVKQDKSVLVDGKYPYYVKIHSLNEQNLKAYAKTVGTDYAKLTTKDHLAGIVIDTIPYEDMEAGKYVETKAIHTKVGNTIDLTYTDPETEKEIHLNTVKIAALTDQFPMGIFPTGIGGLNIIVSEKVMNQLVNEKVNDRTQILLYLKSKDPMKTEQEIEEIKDNKMFVQNVYQGRQQDEQMILLMSVFTYGFIALITAISIANIFNTISTSISLRKREFAMLKSVGMTPKGFNKMINYESIFYGIKSLLYGLPISITVMYLIHKALMNSFRYGFTLPWMSIIYMIAAVFIIVGSAMLYSSAKVKKENIIDALKQENI</sequence>
<dbReference type="RefSeq" id="WP_024026257.1">
    <property type="nucleotide sequence ID" value="NZ_ALAN01000008.1"/>
</dbReference>
<dbReference type="GO" id="GO:0005886">
    <property type="term" value="C:plasma membrane"/>
    <property type="evidence" value="ECO:0007669"/>
    <property type="project" value="UniProtKB-SubCell"/>
</dbReference>
<feature type="domain" description="MacB-like periplasmic core" evidence="9">
    <location>
        <begin position="19"/>
        <end position="205"/>
    </location>
</feature>
<evidence type="ECO:0000259" key="9">
    <source>
        <dbReference type="Pfam" id="PF12704"/>
    </source>
</evidence>
<keyword evidence="3 7" id="KW-0812">Transmembrane</keyword>
<dbReference type="Pfam" id="PF12704">
    <property type="entry name" value="MacB_PCD"/>
    <property type="match status" value="1"/>
</dbReference>
<accession>A0AB94IUS9</accession>
<evidence type="ECO:0000313" key="11">
    <source>
        <dbReference type="Proteomes" id="UP000018877"/>
    </source>
</evidence>
<comment type="subcellular location">
    <subcellularLocation>
        <location evidence="1">Cell membrane</location>
        <topology evidence="1">Multi-pass membrane protein</topology>
    </subcellularLocation>
</comment>
<dbReference type="Pfam" id="PF02687">
    <property type="entry name" value="FtsX"/>
    <property type="match status" value="2"/>
</dbReference>
<feature type="transmembrane region" description="Helical" evidence="7">
    <location>
        <begin position="458"/>
        <end position="478"/>
    </location>
</feature>
<dbReference type="Proteomes" id="UP000018877">
    <property type="component" value="Unassembled WGS sequence"/>
</dbReference>
<dbReference type="AlphaFoldDB" id="A0AB94IUS9"/>
<evidence type="ECO:0000256" key="3">
    <source>
        <dbReference type="ARBA" id="ARBA00022692"/>
    </source>
</evidence>
<dbReference type="EMBL" id="ALAN01000008">
    <property type="protein sequence ID" value="ETI70766.1"/>
    <property type="molecule type" value="Genomic_DNA"/>
</dbReference>
<feature type="transmembrane region" description="Helical" evidence="7">
    <location>
        <begin position="822"/>
        <end position="846"/>
    </location>
</feature>
<evidence type="ECO:0000259" key="8">
    <source>
        <dbReference type="Pfam" id="PF02687"/>
    </source>
</evidence>
<evidence type="ECO:0000256" key="4">
    <source>
        <dbReference type="ARBA" id="ARBA00022989"/>
    </source>
</evidence>
<feature type="transmembrane region" description="Helical" evidence="7">
    <location>
        <begin position="20"/>
        <end position="44"/>
    </location>
</feature>
<evidence type="ECO:0000256" key="1">
    <source>
        <dbReference type="ARBA" id="ARBA00004651"/>
    </source>
</evidence>
<feature type="domain" description="ABC3 transporter permease C-terminal" evidence="8">
    <location>
        <begin position="288"/>
        <end position="412"/>
    </location>
</feature>
<evidence type="ECO:0000313" key="10">
    <source>
        <dbReference type="EMBL" id="ETI70766.1"/>
    </source>
</evidence>
<keyword evidence="4 7" id="KW-1133">Transmembrane helix</keyword>
<keyword evidence="2" id="KW-1003">Cell membrane</keyword>
<reference evidence="10 11" key="1">
    <citation type="journal article" date="2014" name="Environ. Microbiol.">
        <title>The nitrate-ammonifying and nosZ-carrying bacterium Bacillus vireti is a potent source and sink for nitric and nitrous oxide under high nitrate conditions.</title>
        <authorList>
            <person name="Mania D."/>
            <person name="Heylen K."/>
            <person name="van Spanning R.J."/>
            <person name="Frostegard A."/>
        </authorList>
    </citation>
    <scope>NUCLEOTIDE SEQUENCE [LARGE SCALE GENOMIC DNA]</scope>
    <source>
        <strain evidence="10 11">LMG 21834</strain>
    </source>
</reference>
<protein>
    <recommendedName>
        <fullName evidence="12">Cell division protein FtsX</fullName>
    </recommendedName>
</protein>
<name>A0AB94IUS9_9BACI</name>
<evidence type="ECO:0000256" key="5">
    <source>
        <dbReference type="ARBA" id="ARBA00023136"/>
    </source>
</evidence>
<comment type="similarity">
    <text evidence="6">Belongs to the ABC-4 integral membrane protein family.</text>
</comment>
<proteinExistence type="inferred from homology"/>
<feature type="transmembrane region" description="Helical" evidence="7">
    <location>
        <begin position="282"/>
        <end position="305"/>
    </location>
</feature>
<organism evidence="10 11">
    <name type="scientific">Neobacillus vireti LMG 21834</name>
    <dbReference type="NCBI Taxonomy" id="1131730"/>
    <lineage>
        <taxon>Bacteria</taxon>
        <taxon>Bacillati</taxon>
        <taxon>Bacillota</taxon>
        <taxon>Bacilli</taxon>
        <taxon>Bacillales</taxon>
        <taxon>Bacillaceae</taxon>
        <taxon>Neobacillus</taxon>
    </lineage>
</organism>
<feature type="transmembrane region" description="Helical" evidence="7">
    <location>
        <begin position="729"/>
        <end position="753"/>
    </location>
</feature>
<dbReference type="InterPro" id="IPR003838">
    <property type="entry name" value="ABC3_permease_C"/>
</dbReference>
<feature type="transmembrane region" description="Helical" evidence="7">
    <location>
        <begin position="383"/>
        <end position="403"/>
    </location>
</feature>
<keyword evidence="5 7" id="KW-0472">Membrane</keyword>
<feature type="transmembrane region" description="Helical" evidence="7">
    <location>
        <begin position="333"/>
        <end position="363"/>
    </location>
</feature>